<keyword evidence="9" id="KW-1185">Reference proteome</keyword>
<dbReference type="SUPFAM" id="SSF51445">
    <property type="entry name" value="(Trans)glycosidases"/>
    <property type="match status" value="1"/>
</dbReference>
<dbReference type="AlphaFoldDB" id="A0A182MVQ9"/>
<feature type="region of interest" description="Disordered" evidence="4">
    <location>
        <begin position="1"/>
        <end position="99"/>
    </location>
</feature>
<dbReference type="InterPro" id="IPR042280">
    <property type="entry name" value="SLC3A2"/>
</dbReference>
<dbReference type="InterPro" id="IPR006047">
    <property type="entry name" value="GH13_cat_dom"/>
</dbReference>
<comment type="catalytic activity">
    <reaction evidence="1">
        <text>Hydrolysis of terminal, non-reducing (1-&gt;4)-linked alpha-D-glucose residues with release of alpha-D-glucose.</text>
        <dbReference type="EC" id="3.2.1.20"/>
    </reaction>
</comment>
<dbReference type="GO" id="GO:1904273">
    <property type="term" value="P:L-alanine import across plasma membrane"/>
    <property type="evidence" value="ECO:0007669"/>
    <property type="project" value="TreeGrafter"/>
</dbReference>
<dbReference type="GO" id="GO:1903801">
    <property type="term" value="P:L-leucine import across plasma membrane"/>
    <property type="evidence" value="ECO:0007669"/>
    <property type="project" value="TreeGrafter"/>
</dbReference>
<keyword evidence="5" id="KW-1133">Transmembrane helix</keyword>
<evidence type="ECO:0000313" key="9">
    <source>
        <dbReference type="Proteomes" id="UP000075883"/>
    </source>
</evidence>
<evidence type="ECO:0000256" key="2">
    <source>
        <dbReference type="ARBA" id="ARBA00012741"/>
    </source>
</evidence>
<dbReference type="PANTHER" id="PTHR46673">
    <property type="entry name" value="4F2 CELL-SURFACE ANTIGEN HEAVY CHAIN"/>
    <property type="match status" value="1"/>
</dbReference>
<evidence type="ECO:0000259" key="6">
    <source>
        <dbReference type="Pfam" id="PF00128"/>
    </source>
</evidence>
<dbReference type="GO" id="GO:0015173">
    <property type="term" value="F:aromatic amino acid transmembrane transporter activity"/>
    <property type="evidence" value="ECO:0007669"/>
    <property type="project" value="TreeGrafter"/>
</dbReference>
<feature type="domain" description="Solute carrier family 3 member 2 N-terminal" evidence="7">
    <location>
        <begin position="116"/>
        <end position="193"/>
    </location>
</feature>
<dbReference type="Proteomes" id="UP000075883">
    <property type="component" value="Unassembled WGS sequence"/>
</dbReference>
<dbReference type="EMBL" id="AXCM01006173">
    <property type="status" value="NOT_ANNOTATED_CDS"/>
    <property type="molecule type" value="Genomic_DNA"/>
</dbReference>
<dbReference type="PANTHER" id="PTHR46673:SF1">
    <property type="entry name" value="4F2 CELL-SURFACE ANTIGEN HEAVY CHAIN"/>
    <property type="match status" value="1"/>
</dbReference>
<keyword evidence="3" id="KW-0732">Signal</keyword>
<dbReference type="GO" id="GO:0016323">
    <property type="term" value="C:basolateral plasma membrane"/>
    <property type="evidence" value="ECO:0007669"/>
    <property type="project" value="TreeGrafter"/>
</dbReference>
<feature type="domain" description="Glycosyl hydrolase family 13 catalytic" evidence="6">
    <location>
        <begin position="235"/>
        <end position="390"/>
    </location>
</feature>
<dbReference type="CDD" id="cd11329">
    <property type="entry name" value="AmyAc_maltase-like"/>
    <property type="match status" value="1"/>
</dbReference>
<dbReference type="VEuPathDB" id="VectorBase:ACUA027431"/>
<evidence type="ECO:0000256" key="5">
    <source>
        <dbReference type="SAM" id="Phobius"/>
    </source>
</evidence>
<feature type="transmembrane region" description="Helical" evidence="5">
    <location>
        <begin position="151"/>
        <end position="173"/>
    </location>
</feature>
<sequence length="655" mass="73331">MDENARNSTKLDIEGVRQQSANEALRTESERKESYRKLGEPDVNRNGFDGVTTACTQNSLRMPRENGTGAKDGEEERMLNGGGLDTSNRGDGEPTEKDKLAQKEVEVKFIPSQNGDARIDMELEAQQVLTGMTKEELMKYANDPFWVRLRWLLFVLFWALWGAMLLGSFYIIYDAPKCAAPVPLSWWQEGPLVELGSELSAEQLPDIERYGAKGVIYHLPADETYFIHTADVQGKVKELVSTFGTKNIKVVVDITPNFVTRNDAMFQEALQQPDSAAHSAFVWRETGLKPPNWLSIAEEGNAWKNTSINQYVLSQFGPDRFDLLFSEPIARDKLKGVLGALLELGVRGIRLANAKHLLINRDGGDEAPMNLEEADKSLTHTDYGFWAHKETTYREGLGELFHELTDFVHKQTDGEGFLSVTEDILRPEVFSVNGTLPIDAPLYGNIEFDMREGSGPDMARKLRHDIENAYRTINGFRSLGESEKPWLQLRYDRASLEHVPASEYTVFHFLLPGVPVFPLDVLTSGNVSHELVETLEKFRATPSFQHGLFNVYNDANASAIAYTRLKSGNPGYFVVLNLAQTEQKTVDFSGIDGIGSELTVVLTSQNYAVPNVGQKYRLMQYLCHRDLPSSPPTYRRKSSRCGGLALITGVNISDT</sequence>
<dbReference type="GO" id="GO:0015180">
    <property type="term" value="F:L-alanine transmembrane transporter activity"/>
    <property type="evidence" value="ECO:0007669"/>
    <property type="project" value="TreeGrafter"/>
</dbReference>
<feature type="compositionally biased region" description="Basic and acidic residues" evidence="4">
    <location>
        <begin position="25"/>
        <end position="43"/>
    </location>
</feature>
<dbReference type="STRING" id="139723.A0A182MVQ9"/>
<reference evidence="9" key="1">
    <citation type="submission" date="2013-09" db="EMBL/GenBank/DDBJ databases">
        <title>The Genome Sequence of Anopheles culicifacies species A.</title>
        <authorList>
            <consortium name="The Broad Institute Genomics Platform"/>
            <person name="Neafsey D.E."/>
            <person name="Besansky N."/>
            <person name="Howell P."/>
            <person name="Walton C."/>
            <person name="Young S.K."/>
            <person name="Zeng Q."/>
            <person name="Gargeya S."/>
            <person name="Fitzgerald M."/>
            <person name="Haas B."/>
            <person name="Abouelleil A."/>
            <person name="Allen A.W."/>
            <person name="Alvarado L."/>
            <person name="Arachchi H.M."/>
            <person name="Berlin A.M."/>
            <person name="Chapman S.B."/>
            <person name="Gainer-Dewar J."/>
            <person name="Goldberg J."/>
            <person name="Griggs A."/>
            <person name="Gujja S."/>
            <person name="Hansen M."/>
            <person name="Howarth C."/>
            <person name="Imamovic A."/>
            <person name="Ireland A."/>
            <person name="Larimer J."/>
            <person name="McCowan C."/>
            <person name="Murphy C."/>
            <person name="Pearson M."/>
            <person name="Poon T.W."/>
            <person name="Priest M."/>
            <person name="Roberts A."/>
            <person name="Saif S."/>
            <person name="Shea T."/>
            <person name="Sisk P."/>
            <person name="Sykes S."/>
            <person name="Wortman J."/>
            <person name="Nusbaum C."/>
            <person name="Birren B."/>
        </authorList>
    </citation>
    <scope>NUCLEOTIDE SEQUENCE [LARGE SCALE GENOMIC DNA]</scope>
    <source>
        <strain evidence="9">A-37</strain>
    </source>
</reference>
<evidence type="ECO:0000313" key="8">
    <source>
        <dbReference type="EnsemblMetazoa" id="ACUA027431-PA"/>
    </source>
</evidence>
<evidence type="ECO:0000259" key="7">
    <source>
        <dbReference type="Pfam" id="PF16028"/>
    </source>
</evidence>
<dbReference type="EnsemblMetazoa" id="ACUA027431-RA">
    <property type="protein sequence ID" value="ACUA027431-PA"/>
    <property type="gene ID" value="ACUA027431"/>
</dbReference>
<dbReference type="Pfam" id="PF00128">
    <property type="entry name" value="Alpha-amylase"/>
    <property type="match status" value="1"/>
</dbReference>
<dbReference type="GO" id="GO:0005975">
    <property type="term" value="P:carbohydrate metabolic process"/>
    <property type="evidence" value="ECO:0007669"/>
    <property type="project" value="InterPro"/>
</dbReference>
<evidence type="ECO:0000256" key="4">
    <source>
        <dbReference type="SAM" id="MobiDB-lite"/>
    </source>
</evidence>
<dbReference type="Gene3D" id="3.20.20.80">
    <property type="entry name" value="Glycosidases"/>
    <property type="match status" value="1"/>
</dbReference>
<organism evidence="8 9">
    <name type="scientific">Anopheles culicifacies</name>
    <dbReference type="NCBI Taxonomy" id="139723"/>
    <lineage>
        <taxon>Eukaryota</taxon>
        <taxon>Metazoa</taxon>
        <taxon>Ecdysozoa</taxon>
        <taxon>Arthropoda</taxon>
        <taxon>Hexapoda</taxon>
        <taxon>Insecta</taxon>
        <taxon>Pterygota</taxon>
        <taxon>Neoptera</taxon>
        <taxon>Endopterygota</taxon>
        <taxon>Diptera</taxon>
        <taxon>Nematocera</taxon>
        <taxon>Culicoidea</taxon>
        <taxon>Culicidae</taxon>
        <taxon>Anophelinae</taxon>
        <taxon>Anopheles</taxon>
        <taxon>culicifacies species complex</taxon>
    </lineage>
</organism>
<dbReference type="GO" id="GO:0004558">
    <property type="term" value="F:alpha-1,4-glucosidase activity"/>
    <property type="evidence" value="ECO:0007669"/>
    <property type="project" value="UniProtKB-EC"/>
</dbReference>
<keyword evidence="5" id="KW-0472">Membrane</keyword>
<dbReference type="InterPro" id="IPR017853">
    <property type="entry name" value="GH"/>
</dbReference>
<dbReference type="GO" id="GO:0016324">
    <property type="term" value="C:apical plasma membrane"/>
    <property type="evidence" value="ECO:0007669"/>
    <property type="project" value="TreeGrafter"/>
</dbReference>
<evidence type="ECO:0000256" key="1">
    <source>
        <dbReference type="ARBA" id="ARBA00001657"/>
    </source>
</evidence>
<dbReference type="GO" id="GO:0015823">
    <property type="term" value="P:phenylalanine transport"/>
    <property type="evidence" value="ECO:0007669"/>
    <property type="project" value="TreeGrafter"/>
</dbReference>
<name>A0A182MVQ9_9DIPT</name>
<dbReference type="Pfam" id="PF16028">
    <property type="entry name" value="SLC3A2_N"/>
    <property type="match status" value="1"/>
</dbReference>
<feature type="compositionally biased region" description="Basic and acidic residues" evidence="4">
    <location>
        <begin position="88"/>
        <end position="99"/>
    </location>
</feature>
<dbReference type="Gene3D" id="3.90.400.10">
    <property type="entry name" value="Oligo-1,6-glucosidase, Domain 2"/>
    <property type="match status" value="1"/>
</dbReference>
<keyword evidence="5" id="KW-0812">Transmembrane</keyword>
<dbReference type="GO" id="GO:0015190">
    <property type="term" value="F:L-leucine transmembrane transporter activity"/>
    <property type="evidence" value="ECO:0007669"/>
    <property type="project" value="TreeGrafter"/>
</dbReference>
<reference evidence="8" key="2">
    <citation type="submission" date="2020-05" db="UniProtKB">
        <authorList>
            <consortium name="EnsemblMetazoa"/>
        </authorList>
    </citation>
    <scope>IDENTIFICATION</scope>
    <source>
        <strain evidence="8">A-37</strain>
    </source>
</reference>
<accession>A0A182MVQ9</accession>
<evidence type="ECO:0000256" key="3">
    <source>
        <dbReference type="ARBA" id="ARBA00022729"/>
    </source>
</evidence>
<proteinExistence type="predicted"/>
<dbReference type="EMBL" id="AXCM01006172">
    <property type="status" value="NOT_ANNOTATED_CDS"/>
    <property type="molecule type" value="Genomic_DNA"/>
</dbReference>
<dbReference type="EC" id="3.2.1.20" evidence="2"/>
<protein>
    <recommendedName>
        <fullName evidence="2">alpha-glucosidase</fullName>
        <ecNumber evidence="2">3.2.1.20</ecNumber>
    </recommendedName>
</protein>
<dbReference type="InterPro" id="IPR031984">
    <property type="entry name" value="SLC3A2_N"/>
</dbReference>
<dbReference type="InterPro" id="IPR045857">
    <property type="entry name" value="O16G_dom_2"/>
</dbReference>